<keyword evidence="2" id="KW-1185">Reference proteome</keyword>
<evidence type="ECO:0000313" key="1">
    <source>
        <dbReference type="EMBL" id="KAI8680042.1"/>
    </source>
</evidence>
<comment type="caution">
    <text evidence="1">The sequence shown here is derived from an EMBL/GenBank/DDBJ whole genome shotgun (WGS) entry which is preliminary data.</text>
</comment>
<protein>
    <submittedName>
        <fullName evidence="1">HNHc domain-containing protein</fullName>
    </submittedName>
</protein>
<sequence length="142" mass="16165">MADPAYQEPSDLVPLEDVTIRTEYALKIQKRIQRMPWGKDFRLNNVHLAMFAIAPLSIFRNGMLSDGVTASVVHQLLEALPPLIKHFLGRWPDKAYDNTKALDKIREQFQQLGLEGPEEDDIADMTFVLDEEKRRNSSAVSA</sequence>
<proteinExistence type="predicted"/>
<name>A0ACC0R9F4_9HYPO</name>
<dbReference type="EMBL" id="CM046504">
    <property type="protein sequence ID" value="KAI8680042.1"/>
    <property type="molecule type" value="Genomic_DNA"/>
</dbReference>
<evidence type="ECO:0000313" key="2">
    <source>
        <dbReference type="Proteomes" id="UP001065298"/>
    </source>
</evidence>
<organism evidence="1 2">
    <name type="scientific">Fusarium keratoplasticum</name>
    <dbReference type="NCBI Taxonomy" id="1328300"/>
    <lineage>
        <taxon>Eukaryota</taxon>
        <taxon>Fungi</taxon>
        <taxon>Dikarya</taxon>
        <taxon>Ascomycota</taxon>
        <taxon>Pezizomycotina</taxon>
        <taxon>Sordariomycetes</taxon>
        <taxon>Hypocreomycetidae</taxon>
        <taxon>Hypocreales</taxon>
        <taxon>Nectriaceae</taxon>
        <taxon>Fusarium</taxon>
        <taxon>Fusarium solani species complex</taxon>
    </lineage>
</organism>
<reference evidence="1" key="1">
    <citation type="submission" date="2022-06" db="EMBL/GenBank/DDBJ databases">
        <title>Fusarium solani species complex genomes reveal bases of compartmentalisation and animal pathogenesis.</title>
        <authorList>
            <person name="Tsai I.J."/>
        </authorList>
    </citation>
    <scope>NUCLEOTIDE SEQUENCE</scope>
    <source>
        <strain evidence="1">Fu6.1</strain>
    </source>
</reference>
<gene>
    <name evidence="1" type="ORF">NCS57_00283900</name>
</gene>
<accession>A0ACC0R9F4</accession>
<dbReference type="Proteomes" id="UP001065298">
    <property type="component" value="Chromosome 2"/>
</dbReference>